<gene>
    <name evidence="3" type="ORF">KL86DPRO_11815</name>
</gene>
<feature type="domain" description="DUF112" evidence="2">
    <location>
        <begin position="1"/>
        <end position="345"/>
    </location>
</feature>
<evidence type="ECO:0000256" key="1">
    <source>
        <dbReference type="SAM" id="Phobius"/>
    </source>
</evidence>
<feature type="transmembrane region" description="Helical" evidence="1">
    <location>
        <begin position="260"/>
        <end position="278"/>
    </location>
</feature>
<feature type="transmembrane region" description="Helical" evidence="1">
    <location>
        <begin position="320"/>
        <end position="348"/>
    </location>
</feature>
<accession>A0A212JME5</accession>
<dbReference type="AlphaFoldDB" id="A0A212JME5"/>
<dbReference type="InterPro" id="IPR002823">
    <property type="entry name" value="DUF112_TM"/>
</dbReference>
<dbReference type="PANTHER" id="PTHR35342:SF5">
    <property type="entry name" value="TRICARBOXYLIC TRANSPORT PROTEIN"/>
    <property type="match status" value="1"/>
</dbReference>
<organism evidence="3">
    <name type="scientific">uncultured delta proteobacterium</name>
    <dbReference type="NCBI Taxonomy" id="34034"/>
    <lineage>
        <taxon>Bacteria</taxon>
        <taxon>Deltaproteobacteria</taxon>
        <taxon>environmental samples</taxon>
    </lineage>
</organism>
<sequence>MLDGYPLAQQGKANLALDMALKASCIGGLISTLMLLLVAPQLASFALGFSPVEYFALALFGLTMISSISSGNLAKGLLSGMLGLLVSCIGMDPISATDRLTFGVTDLLQGISIIPAMVGLFAITEILQKSKKVFAPADEIATFSKEMLSFRQLTKYARTLFKSSMIGTFIGAVPGTGSTTSAFLAYNEARRSSPHPETFGTGELDGVAAAESANNAVTGAALIPLLTLGIPGDTVTAILLGALVMHGMYPGPTLFQTQGVFIYSIVAIMAVINIFMFFQGRVFIKIFANVTRIPTALLLPLLVILCITGAFACNNTIFDVILMLGFAVVGYILVELDFPVTPMVIAMILGPIAESSMRRGLAMSEGSWWIFVSRPISLTFILISVAALFYPVIKHLLQSRRAQKKAAPMVEA</sequence>
<feature type="transmembrane region" description="Helical" evidence="1">
    <location>
        <begin position="107"/>
        <end position="127"/>
    </location>
</feature>
<reference evidence="3" key="1">
    <citation type="submission" date="2016-04" db="EMBL/GenBank/DDBJ databases">
        <authorList>
            <person name="Evans L.H."/>
            <person name="Alamgir A."/>
            <person name="Owens N."/>
            <person name="Weber N.D."/>
            <person name="Virtaneva K."/>
            <person name="Barbian K."/>
            <person name="Babar A."/>
            <person name="Rosenke K."/>
        </authorList>
    </citation>
    <scope>NUCLEOTIDE SEQUENCE</scope>
    <source>
        <strain evidence="3">86</strain>
    </source>
</reference>
<feature type="transmembrane region" description="Helical" evidence="1">
    <location>
        <begin position="20"/>
        <end position="39"/>
    </location>
</feature>
<dbReference type="Pfam" id="PF01970">
    <property type="entry name" value="TctA"/>
    <property type="match status" value="1"/>
</dbReference>
<evidence type="ECO:0000259" key="2">
    <source>
        <dbReference type="Pfam" id="PF01970"/>
    </source>
</evidence>
<keyword evidence="1" id="KW-0472">Membrane</keyword>
<keyword evidence="1" id="KW-1133">Transmembrane helix</keyword>
<evidence type="ECO:0000313" key="3">
    <source>
        <dbReference type="EMBL" id="SBW00619.1"/>
    </source>
</evidence>
<dbReference type="PANTHER" id="PTHR35342">
    <property type="entry name" value="TRICARBOXYLIC TRANSPORT PROTEIN"/>
    <property type="match status" value="1"/>
</dbReference>
<proteinExistence type="predicted"/>
<protein>
    <submittedName>
        <fullName evidence="3">Membrane protein</fullName>
    </submittedName>
</protein>
<dbReference type="EMBL" id="FLUQ01000001">
    <property type="protein sequence ID" value="SBW00619.1"/>
    <property type="molecule type" value="Genomic_DNA"/>
</dbReference>
<feature type="transmembrane region" description="Helical" evidence="1">
    <location>
        <begin position="45"/>
        <end position="65"/>
    </location>
</feature>
<keyword evidence="1" id="KW-0812">Transmembrane</keyword>
<feature type="transmembrane region" description="Helical" evidence="1">
    <location>
        <begin position="368"/>
        <end position="393"/>
    </location>
</feature>
<feature type="transmembrane region" description="Helical" evidence="1">
    <location>
        <begin position="221"/>
        <end position="248"/>
    </location>
</feature>
<feature type="transmembrane region" description="Helical" evidence="1">
    <location>
        <begin position="293"/>
        <end position="313"/>
    </location>
</feature>
<name>A0A212JME5_9DELT</name>